<dbReference type="Proteomes" id="UP001217610">
    <property type="component" value="Unassembled WGS sequence"/>
</dbReference>
<evidence type="ECO:0000313" key="2">
    <source>
        <dbReference type="Proteomes" id="UP001217610"/>
    </source>
</evidence>
<organism evidence="1 2">
    <name type="scientific">Pseudomonas idahonensis</name>
    <dbReference type="NCBI Taxonomy" id="2942628"/>
    <lineage>
        <taxon>Bacteria</taxon>
        <taxon>Pseudomonadati</taxon>
        <taxon>Pseudomonadota</taxon>
        <taxon>Gammaproteobacteria</taxon>
        <taxon>Pseudomonadales</taxon>
        <taxon>Pseudomonadaceae</taxon>
        <taxon>Pseudomonas</taxon>
    </lineage>
</organism>
<reference evidence="1 2" key="1">
    <citation type="submission" date="2022-05" db="EMBL/GenBank/DDBJ databases">
        <title>Novel Pseudomonas spp. Isolated from a Rainbow Trout Aquaculture Facility.</title>
        <authorList>
            <person name="Testerman T."/>
            <person name="Graf J."/>
        </authorList>
    </citation>
    <scope>NUCLEOTIDE SEQUENCE [LARGE SCALE GENOMIC DNA]</scope>
    <source>
        <strain evidence="1 2">ID357</strain>
    </source>
</reference>
<sequence>MARKNHLIVDSGCTQDNERWSLSACGLNEDSEVSWDGTHKRDLVSCKRCQAKMAKPRPAPEPFHKERPILFNGAMVRAILSGKKTVTRRLVKGNQIPSRSKSDSPKHQWIAVVQDHPRWGFAAFGATEEECAAELAMYGGCPYGRQGDRLWVREAFNRTNPGGTEGVYYYRADGEFPKCIGGGRFTGVESWKPSIHMPHAACRILLEITDVRVERLQDITPDQAIAEGIRPADDGFFEVDKNVLVGADPRESFEMLWQSTGGDWNANPWVWVVEFRRVQP</sequence>
<keyword evidence="2" id="KW-1185">Reference proteome</keyword>
<proteinExistence type="predicted"/>
<dbReference type="RefSeq" id="WP_273923442.1">
    <property type="nucleotide sequence ID" value="NZ_JAMDGR010000014.1"/>
</dbReference>
<evidence type="ECO:0000313" key="1">
    <source>
        <dbReference type="EMBL" id="MDD1150005.1"/>
    </source>
</evidence>
<name>A0ABT5Q7V0_9PSED</name>
<accession>A0ABT5Q7V0</accession>
<protein>
    <recommendedName>
        <fullName evidence="3">Phage protein</fullName>
    </recommendedName>
</protein>
<evidence type="ECO:0008006" key="3">
    <source>
        <dbReference type="Google" id="ProtNLM"/>
    </source>
</evidence>
<comment type="caution">
    <text evidence="1">The sequence shown here is derived from an EMBL/GenBank/DDBJ whole genome shotgun (WGS) entry which is preliminary data.</text>
</comment>
<dbReference type="EMBL" id="JAMDGR010000014">
    <property type="protein sequence ID" value="MDD1150005.1"/>
    <property type="molecule type" value="Genomic_DNA"/>
</dbReference>
<gene>
    <name evidence="1" type="ORF">M5G25_17085</name>
</gene>